<evidence type="ECO:0000313" key="1">
    <source>
        <dbReference type="EMBL" id="RMX65417.1"/>
    </source>
</evidence>
<dbReference type="EMBL" id="QLLG01000249">
    <property type="protein sequence ID" value="RMX65417.1"/>
    <property type="molecule type" value="Genomic_DNA"/>
</dbReference>
<keyword evidence="3" id="KW-1185">Reference proteome</keyword>
<dbReference type="Proteomes" id="UP000286097">
    <property type="component" value="Unassembled WGS sequence"/>
</dbReference>
<proteinExistence type="predicted"/>
<name>A0A3M6VGA3_9STRA</name>
<comment type="caution">
    <text evidence="1">The sequence shown here is derived from an EMBL/GenBank/DDBJ whole genome shotgun (WGS) entry which is preliminary data.</text>
</comment>
<protein>
    <submittedName>
        <fullName evidence="1">Uncharacterized protein</fullName>
    </submittedName>
</protein>
<dbReference type="EMBL" id="QKXF01000209">
    <property type="protein sequence ID" value="RQM14317.1"/>
    <property type="molecule type" value="Genomic_DNA"/>
</dbReference>
<gene>
    <name evidence="2" type="ORF">DD237_003689</name>
    <name evidence="1" type="ORF">DD238_003842</name>
</gene>
<reference evidence="3 4" key="1">
    <citation type="submission" date="2018-06" db="EMBL/GenBank/DDBJ databases">
        <title>Comparative genomics of downy mildews reveals potential adaptations to biotrophy.</title>
        <authorList>
            <person name="Fletcher K."/>
            <person name="Klosterman S.J."/>
            <person name="Derevnina L."/>
            <person name="Martin F."/>
            <person name="Koike S."/>
            <person name="Reyes Chin-Wo S."/>
            <person name="Mou B."/>
            <person name="Michelmore R."/>
        </authorList>
    </citation>
    <scope>NUCLEOTIDE SEQUENCE [LARGE SCALE GENOMIC DNA]</scope>
    <source>
        <strain evidence="2 4">R13</strain>
        <strain evidence="1 3">R14</strain>
    </source>
</reference>
<evidence type="ECO:0000313" key="3">
    <source>
        <dbReference type="Proteomes" id="UP000282087"/>
    </source>
</evidence>
<dbReference type="Proteomes" id="UP000282087">
    <property type="component" value="Unassembled WGS sequence"/>
</dbReference>
<evidence type="ECO:0000313" key="2">
    <source>
        <dbReference type="EMBL" id="RQM14317.1"/>
    </source>
</evidence>
<dbReference type="AlphaFoldDB" id="A0A3M6VGA3"/>
<organism evidence="1 3">
    <name type="scientific">Peronospora effusa</name>
    <dbReference type="NCBI Taxonomy" id="542832"/>
    <lineage>
        <taxon>Eukaryota</taxon>
        <taxon>Sar</taxon>
        <taxon>Stramenopiles</taxon>
        <taxon>Oomycota</taxon>
        <taxon>Peronosporomycetes</taxon>
        <taxon>Peronosporales</taxon>
        <taxon>Peronosporaceae</taxon>
        <taxon>Peronospora</taxon>
    </lineage>
</organism>
<dbReference type="VEuPathDB" id="FungiDB:DD237_003689"/>
<accession>A0A3M6VGA3</accession>
<sequence length="82" mass="9103">MANGHGIVRVVVAAVHNLKIERQEGDLGTEVAELPCLFNMMGQVTWKSKEHRVVFAGVGEKCRQGHIGTLDILTKHWIRGID</sequence>
<evidence type="ECO:0000313" key="4">
    <source>
        <dbReference type="Proteomes" id="UP000286097"/>
    </source>
</evidence>